<evidence type="ECO:0008006" key="2">
    <source>
        <dbReference type="Google" id="ProtNLM"/>
    </source>
</evidence>
<dbReference type="SUPFAM" id="SSF52799">
    <property type="entry name" value="(Phosphotyrosine protein) phosphatases II"/>
    <property type="match status" value="1"/>
</dbReference>
<accession>X1A3R3</accession>
<dbReference type="AlphaFoldDB" id="X1A3R3"/>
<name>X1A3R3_9ZZZZ</name>
<dbReference type="EMBL" id="BART01013365">
    <property type="protein sequence ID" value="GAG76409.1"/>
    <property type="molecule type" value="Genomic_DNA"/>
</dbReference>
<dbReference type="InterPro" id="IPR029021">
    <property type="entry name" value="Prot-tyrosine_phosphatase-like"/>
</dbReference>
<gene>
    <name evidence="1" type="ORF">S01H4_27366</name>
</gene>
<protein>
    <recommendedName>
        <fullName evidence="2">Tyrosine specific protein phosphatases domain-containing protein</fullName>
    </recommendedName>
</protein>
<organism evidence="1">
    <name type="scientific">marine sediment metagenome</name>
    <dbReference type="NCBI Taxonomy" id="412755"/>
    <lineage>
        <taxon>unclassified sequences</taxon>
        <taxon>metagenomes</taxon>
        <taxon>ecological metagenomes</taxon>
    </lineage>
</organism>
<sequence>MMKFAVLSRAEIKDFKTDKKHIVISVMDPNDSEGRAKMLDNKKREGVLWMAFHDWNGRQMKMIKDKPVPNERDWVFFDSKMAKLIVDFVQCHQMEADLVVCQCEAGISRSAGIAAALAKCINGNDFYFFNRYLPNSLVYSLIMKEWNKQ</sequence>
<evidence type="ECO:0000313" key="1">
    <source>
        <dbReference type="EMBL" id="GAG76409.1"/>
    </source>
</evidence>
<comment type="caution">
    <text evidence="1">The sequence shown here is derived from an EMBL/GenBank/DDBJ whole genome shotgun (WGS) entry which is preliminary data.</text>
</comment>
<proteinExistence type="predicted"/>
<reference evidence="1" key="1">
    <citation type="journal article" date="2014" name="Front. Microbiol.">
        <title>High frequency of phylogenetically diverse reductive dehalogenase-homologous genes in deep subseafloor sedimentary metagenomes.</title>
        <authorList>
            <person name="Kawai M."/>
            <person name="Futagami T."/>
            <person name="Toyoda A."/>
            <person name="Takaki Y."/>
            <person name="Nishi S."/>
            <person name="Hori S."/>
            <person name="Arai W."/>
            <person name="Tsubouchi T."/>
            <person name="Morono Y."/>
            <person name="Uchiyama I."/>
            <person name="Ito T."/>
            <person name="Fujiyama A."/>
            <person name="Inagaki F."/>
            <person name="Takami H."/>
        </authorList>
    </citation>
    <scope>NUCLEOTIDE SEQUENCE</scope>
    <source>
        <strain evidence="1">Expedition CK06-06</strain>
    </source>
</reference>